<protein>
    <recommendedName>
        <fullName evidence="3">Small integral membrane protein</fullName>
    </recommendedName>
</protein>
<gene>
    <name evidence="2" type="ORF">OG549_35230</name>
</gene>
<evidence type="ECO:0000256" key="1">
    <source>
        <dbReference type="SAM" id="Phobius"/>
    </source>
</evidence>
<evidence type="ECO:0000313" key="2">
    <source>
        <dbReference type="EMBL" id="WTW65482.1"/>
    </source>
</evidence>
<dbReference type="AlphaFoldDB" id="A0AAU2VDE4"/>
<proteinExistence type="predicted"/>
<feature type="transmembrane region" description="Helical" evidence="1">
    <location>
        <begin position="33"/>
        <end position="50"/>
    </location>
</feature>
<keyword evidence="1" id="KW-0812">Transmembrane</keyword>
<feature type="transmembrane region" description="Helical" evidence="1">
    <location>
        <begin position="62"/>
        <end position="79"/>
    </location>
</feature>
<keyword evidence="1" id="KW-1133">Transmembrane helix</keyword>
<dbReference type="EMBL" id="CP108318">
    <property type="protein sequence ID" value="WTW65482.1"/>
    <property type="molecule type" value="Genomic_DNA"/>
</dbReference>
<evidence type="ECO:0008006" key="3">
    <source>
        <dbReference type="Google" id="ProtNLM"/>
    </source>
</evidence>
<keyword evidence="1" id="KW-0472">Membrane</keyword>
<accession>A0AAU2VDE4</accession>
<organism evidence="2">
    <name type="scientific">Streptomyces sp. NBC_00003</name>
    <dbReference type="NCBI Taxonomy" id="2903608"/>
    <lineage>
        <taxon>Bacteria</taxon>
        <taxon>Bacillati</taxon>
        <taxon>Actinomycetota</taxon>
        <taxon>Actinomycetes</taxon>
        <taxon>Kitasatosporales</taxon>
        <taxon>Streptomycetaceae</taxon>
        <taxon>Streptomyces</taxon>
    </lineage>
</organism>
<reference evidence="2" key="1">
    <citation type="submission" date="2022-10" db="EMBL/GenBank/DDBJ databases">
        <title>The complete genomes of actinobacterial strains from the NBC collection.</title>
        <authorList>
            <person name="Joergensen T.S."/>
            <person name="Alvarez Arevalo M."/>
            <person name="Sterndorff E.B."/>
            <person name="Faurdal D."/>
            <person name="Vuksanovic O."/>
            <person name="Mourched A.-S."/>
            <person name="Charusanti P."/>
            <person name="Shaw S."/>
            <person name="Blin K."/>
            <person name="Weber T."/>
        </authorList>
    </citation>
    <scope>NUCLEOTIDE SEQUENCE</scope>
    <source>
        <strain evidence="2">NBC_00003</strain>
    </source>
</reference>
<feature type="transmembrane region" description="Helical" evidence="1">
    <location>
        <begin position="116"/>
        <end position="135"/>
    </location>
</feature>
<name>A0AAU2VDE4_9ACTN</name>
<sequence>MQGQTDTDTERQAVANRLWQHGLHEDNVRYQQGNLFLVAQSLLAVAYSTISTSGSDTQPARVIAAFGIALTVIWVYVGHRHLRFSAALQRRIKSAVPDYAETSATCPPRGIGTTPVLVYALPSLAAIMWTVLLLIT</sequence>